<dbReference type="KEGG" id="eha:Ethha_0327"/>
<dbReference type="GO" id="GO:0017148">
    <property type="term" value="P:negative regulation of translation"/>
    <property type="evidence" value="ECO:0007669"/>
    <property type="project" value="UniProtKB-UniRule"/>
</dbReference>
<dbReference type="RefSeq" id="WP_013484294.1">
    <property type="nucleotide sequence ID" value="NC_014828.1"/>
</dbReference>
<gene>
    <name evidence="2" type="primary">rsfS</name>
    <name evidence="3" type="ordered locus">Ethha_0327</name>
</gene>
<dbReference type="InterPro" id="IPR004394">
    <property type="entry name" value="Iojap/RsfS/C7orf30"/>
</dbReference>
<accession>E6U7Y1</accession>
<evidence type="ECO:0000313" key="3">
    <source>
        <dbReference type="EMBL" id="ADU25913.1"/>
    </source>
</evidence>
<keyword evidence="2" id="KW-0963">Cytoplasm</keyword>
<dbReference type="SUPFAM" id="SSF81301">
    <property type="entry name" value="Nucleotidyltransferase"/>
    <property type="match status" value="1"/>
</dbReference>
<organism evidence="3 4">
    <name type="scientific">Ethanoligenens harbinense (strain DSM 18485 / JCM 12961 / CGMCC 1.5033 / YUAN-3)</name>
    <dbReference type="NCBI Taxonomy" id="663278"/>
    <lineage>
        <taxon>Bacteria</taxon>
        <taxon>Bacillati</taxon>
        <taxon>Bacillota</taxon>
        <taxon>Clostridia</taxon>
        <taxon>Eubacteriales</taxon>
        <taxon>Oscillospiraceae</taxon>
        <taxon>Ethanoligenens</taxon>
    </lineage>
</organism>
<comment type="subunit">
    <text evidence="2">Interacts with ribosomal protein uL14 (rplN).</text>
</comment>
<dbReference type="HAMAP" id="MF_01477">
    <property type="entry name" value="Iojap_RsfS"/>
    <property type="match status" value="1"/>
</dbReference>
<reference evidence="3 4" key="1">
    <citation type="submission" date="2010-12" db="EMBL/GenBank/DDBJ databases">
        <title>Complete sequence of Ethanoligenens harbinense YUAN-3.</title>
        <authorList>
            <person name="Lucas S."/>
            <person name="Copeland A."/>
            <person name="Lapidus A."/>
            <person name="Cheng J.-F."/>
            <person name="Bruce D."/>
            <person name="Goodwin L."/>
            <person name="Pitluck S."/>
            <person name="Chertkov O."/>
            <person name="Misra M."/>
            <person name="Detter J.C."/>
            <person name="Han C."/>
            <person name="Tapia R."/>
            <person name="Land M."/>
            <person name="Hauser L."/>
            <person name="Jeffries C."/>
            <person name="Kyrpides N."/>
            <person name="Ivanova N."/>
            <person name="Mikhailova N."/>
            <person name="Wang A."/>
            <person name="Mouttaki H."/>
            <person name="He Z."/>
            <person name="Zhou J."/>
            <person name="Hemme C.L."/>
            <person name="Woyke T."/>
        </authorList>
    </citation>
    <scope>NUCLEOTIDE SEQUENCE [LARGE SCALE GENOMIC DNA]</scope>
    <source>
        <strain evidence="4">DSM 18485 / JCM 12961 / CGMCC 1.5033 / YUAN-3</strain>
    </source>
</reference>
<dbReference type="NCBIfam" id="TIGR00090">
    <property type="entry name" value="rsfS_iojap_ybeB"/>
    <property type="match status" value="1"/>
</dbReference>
<dbReference type="GO" id="GO:0043023">
    <property type="term" value="F:ribosomal large subunit binding"/>
    <property type="evidence" value="ECO:0007669"/>
    <property type="project" value="TreeGrafter"/>
</dbReference>
<dbReference type="GO" id="GO:0005737">
    <property type="term" value="C:cytoplasm"/>
    <property type="evidence" value="ECO:0007669"/>
    <property type="project" value="UniProtKB-SubCell"/>
</dbReference>
<dbReference type="Proteomes" id="UP000001551">
    <property type="component" value="Chromosome"/>
</dbReference>
<evidence type="ECO:0000256" key="2">
    <source>
        <dbReference type="HAMAP-Rule" id="MF_01477"/>
    </source>
</evidence>
<dbReference type="GO" id="GO:0090071">
    <property type="term" value="P:negative regulation of ribosome biogenesis"/>
    <property type="evidence" value="ECO:0007669"/>
    <property type="project" value="UniProtKB-UniRule"/>
</dbReference>
<dbReference type="STRING" id="663278.Ethha_0327"/>
<dbReference type="Pfam" id="PF02410">
    <property type="entry name" value="RsfS"/>
    <property type="match status" value="1"/>
</dbReference>
<dbReference type="EMBL" id="CP002400">
    <property type="protein sequence ID" value="ADU25913.1"/>
    <property type="molecule type" value="Genomic_DNA"/>
</dbReference>
<comment type="similarity">
    <text evidence="1 2">Belongs to the Iojap/RsfS family.</text>
</comment>
<dbReference type="PANTHER" id="PTHR21043">
    <property type="entry name" value="IOJAP SUPERFAMILY ORTHOLOG"/>
    <property type="match status" value="1"/>
</dbReference>
<protein>
    <recommendedName>
        <fullName evidence="2">Ribosomal silencing factor RsfS</fullName>
    </recommendedName>
</protein>
<dbReference type="GO" id="GO:0042256">
    <property type="term" value="P:cytosolic ribosome assembly"/>
    <property type="evidence" value="ECO:0007669"/>
    <property type="project" value="UniProtKB-UniRule"/>
</dbReference>
<evidence type="ECO:0000313" key="4">
    <source>
        <dbReference type="Proteomes" id="UP000001551"/>
    </source>
</evidence>
<keyword evidence="2" id="KW-0810">Translation regulation</keyword>
<dbReference type="InterPro" id="IPR043519">
    <property type="entry name" value="NT_sf"/>
</dbReference>
<dbReference type="eggNOG" id="COG0799">
    <property type="taxonomic scope" value="Bacteria"/>
</dbReference>
<name>E6U7Y1_ETHHY</name>
<keyword evidence="2" id="KW-0678">Repressor</keyword>
<evidence type="ECO:0000256" key="1">
    <source>
        <dbReference type="ARBA" id="ARBA00010574"/>
    </source>
</evidence>
<comment type="function">
    <text evidence="2">Functions as a ribosomal silencing factor. Interacts with ribosomal protein uL14 (rplN), blocking formation of intersubunit bridge B8. Prevents association of the 30S and 50S ribosomal subunits and the formation of functional ribosomes, thus repressing translation.</text>
</comment>
<dbReference type="Gene3D" id="3.30.460.10">
    <property type="entry name" value="Beta Polymerase, domain 2"/>
    <property type="match status" value="1"/>
</dbReference>
<dbReference type="HOGENOM" id="CLU_092688_2_2_9"/>
<proteinExistence type="inferred from homology"/>
<keyword evidence="4" id="KW-1185">Reference proteome</keyword>
<comment type="subcellular location">
    <subcellularLocation>
        <location evidence="2">Cytoplasm</location>
    </subcellularLocation>
</comment>
<sequence length="134" mass="15067">MIIKTTKTNREAVALTSKELLEKAVEILDNRKAEDLTAIEIGNISIIADYFLLATGNSTTQVKSLAEELEFQFSQAGVEPLRTEGVRSGTWAVLDYGGLVIHIFHRDTRAFYNLERLWADGERVDIQQLIKQEG</sequence>
<dbReference type="AlphaFoldDB" id="E6U7Y1"/>
<dbReference type="PANTHER" id="PTHR21043:SF0">
    <property type="entry name" value="MITOCHONDRIAL ASSEMBLY OF RIBOSOMAL LARGE SUBUNIT PROTEIN 1"/>
    <property type="match status" value="1"/>
</dbReference>